<proteinExistence type="predicted"/>
<feature type="region of interest" description="Disordered" evidence="1">
    <location>
        <begin position="1"/>
        <end position="69"/>
    </location>
</feature>
<feature type="compositionally biased region" description="Basic and acidic residues" evidence="1">
    <location>
        <begin position="13"/>
        <end position="28"/>
    </location>
</feature>
<evidence type="ECO:0000256" key="1">
    <source>
        <dbReference type="SAM" id="MobiDB-lite"/>
    </source>
</evidence>
<feature type="compositionally biased region" description="Polar residues" evidence="1">
    <location>
        <begin position="1"/>
        <end position="12"/>
    </location>
</feature>
<evidence type="ECO:0000313" key="2">
    <source>
        <dbReference type="EMBL" id="JAD39050.1"/>
    </source>
</evidence>
<reference evidence="2" key="1">
    <citation type="submission" date="2014-09" db="EMBL/GenBank/DDBJ databases">
        <authorList>
            <person name="Magalhaes I.L.F."/>
            <person name="Oliveira U."/>
            <person name="Santos F.R."/>
            <person name="Vidigal T.H.D.A."/>
            <person name="Brescovit A.D."/>
            <person name="Santos A.J."/>
        </authorList>
    </citation>
    <scope>NUCLEOTIDE SEQUENCE</scope>
    <source>
        <tissue evidence="2">Shoot tissue taken approximately 20 cm above the soil surface</tissue>
    </source>
</reference>
<name>A0A0A8ZQL0_ARUDO</name>
<accession>A0A0A8ZQL0</accession>
<protein>
    <submittedName>
        <fullName evidence="2">Uncharacterized protein</fullName>
    </submittedName>
</protein>
<reference evidence="2" key="2">
    <citation type="journal article" date="2015" name="Data Brief">
        <title>Shoot transcriptome of the giant reed, Arundo donax.</title>
        <authorList>
            <person name="Barrero R.A."/>
            <person name="Guerrero F.D."/>
            <person name="Moolhuijzen P."/>
            <person name="Goolsby J.A."/>
            <person name="Tidwell J."/>
            <person name="Bellgard S.E."/>
            <person name="Bellgard M.I."/>
        </authorList>
    </citation>
    <scope>NUCLEOTIDE SEQUENCE</scope>
    <source>
        <tissue evidence="2">Shoot tissue taken approximately 20 cm above the soil surface</tissue>
    </source>
</reference>
<sequence length="69" mass="7194">MTTQIQTKTTRSNSRDGGHGEEVLDAHGRGAGAGVPGRRPAPWMPQPGGALARRRGCGEEEGRDAVVEG</sequence>
<feature type="compositionally biased region" description="Basic and acidic residues" evidence="1">
    <location>
        <begin position="56"/>
        <end position="69"/>
    </location>
</feature>
<organism evidence="2">
    <name type="scientific">Arundo donax</name>
    <name type="common">Giant reed</name>
    <name type="synonym">Donax arundinaceus</name>
    <dbReference type="NCBI Taxonomy" id="35708"/>
    <lineage>
        <taxon>Eukaryota</taxon>
        <taxon>Viridiplantae</taxon>
        <taxon>Streptophyta</taxon>
        <taxon>Embryophyta</taxon>
        <taxon>Tracheophyta</taxon>
        <taxon>Spermatophyta</taxon>
        <taxon>Magnoliopsida</taxon>
        <taxon>Liliopsida</taxon>
        <taxon>Poales</taxon>
        <taxon>Poaceae</taxon>
        <taxon>PACMAD clade</taxon>
        <taxon>Arundinoideae</taxon>
        <taxon>Arundineae</taxon>
        <taxon>Arundo</taxon>
    </lineage>
</organism>
<dbReference type="AlphaFoldDB" id="A0A0A8ZQL0"/>
<dbReference type="EMBL" id="GBRH01258845">
    <property type="protein sequence ID" value="JAD39050.1"/>
    <property type="molecule type" value="Transcribed_RNA"/>
</dbReference>